<dbReference type="GO" id="GO:0005524">
    <property type="term" value="F:ATP binding"/>
    <property type="evidence" value="ECO:0007669"/>
    <property type="project" value="UniProtKB-KW"/>
</dbReference>
<gene>
    <name evidence="6" type="ORF">J2X15_001076</name>
</gene>
<dbReference type="PANTHER" id="PTHR43023:SF3">
    <property type="entry name" value="PROTEIN TRIGALACTOSYLDIACYLGLYCEROL 3, CHLOROPLASTIC"/>
    <property type="match status" value="1"/>
</dbReference>
<keyword evidence="7" id="KW-1185">Reference proteome</keyword>
<accession>A0ABU1ZJZ2</accession>
<organism evidence="6 7">
    <name type="scientific">Rhodoferax saidenbachensis</name>
    <dbReference type="NCBI Taxonomy" id="1484693"/>
    <lineage>
        <taxon>Bacteria</taxon>
        <taxon>Pseudomonadati</taxon>
        <taxon>Pseudomonadota</taxon>
        <taxon>Betaproteobacteria</taxon>
        <taxon>Burkholderiales</taxon>
        <taxon>Comamonadaceae</taxon>
        <taxon>Rhodoferax</taxon>
    </lineage>
</organism>
<keyword evidence="4 6" id="KW-0067">ATP-binding</keyword>
<evidence type="ECO:0000256" key="1">
    <source>
        <dbReference type="ARBA" id="ARBA00022448"/>
    </source>
</evidence>
<dbReference type="PANTHER" id="PTHR43023">
    <property type="entry name" value="PROTEIN TRIGALACTOSYLDIACYLGLYCEROL 3, CHLOROPLASTIC"/>
    <property type="match status" value="1"/>
</dbReference>
<keyword evidence="1" id="KW-0813">Transport</keyword>
<dbReference type="Pfam" id="PF00005">
    <property type="entry name" value="ABC_tran"/>
    <property type="match status" value="1"/>
</dbReference>
<evidence type="ECO:0000313" key="7">
    <source>
        <dbReference type="Proteomes" id="UP001268089"/>
    </source>
</evidence>
<dbReference type="Gene3D" id="3.40.50.300">
    <property type="entry name" value="P-loop containing nucleotide triphosphate hydrolases"/>
    <property type="match status" value="1"/>
</dbReference>
<sequence length="254" mass="27019">MQGVVTRFGSHVVHQGVDLEVRRGEIFAVIGGSGTGKSTLLREMILLHTPNEGSVRVLGTDLAHITAAAALALRQRFGVLFQQGGLFGSLTVLENIGLPLREHRRLSDAEVDAIAMSKLLAVGLQAEVGQQLPSEISGGMLKRAALARALALEPELLFLDEPTAGLDPHSAAGLDALLLNLRAEFGLSVVMITHDLDLLWQVADRVAVLADGTVQGVDSMEALAQVDKPAVRAFFEGPRAHAAQTREKPPSKPK</sequence>
<name>A0ABU1ZJZ2_9BURK</name>
<dbReference type="InterPro" id="IPR027417">
    <property type="entry name" value="P-loop_NTPase"/>
</dbReference>
<dbReference type="PROSITE" id="PS00211">
    <property type="entry name" value="ABC_TRANSPORTER_1"/>
    <property type="match status" value="1"/>
</dbReference>
<keyword evidence="3" id="KW-0547">Nucleotide-binding</keyword>
<protein>
    <submittedName>
        <fullName evidence="6">Phospholipid/cholesterol/gamma-HCH transport system ATP-binding protein</fullName>
    </submittedName>
</protein>
<keyword evidence="2" id="KW-0472">Membrane</keyword>
<dbReference type="Proteomes" id="UP001268089">
    <property type="component" value="Unassembled WGS sequence"/>
</dbReference>
<dbReference type="SMART" id="SM00382">
    <property type="entry name" value="AAA"/>
    <property type="match status" value="1"/>
</dbReference>
<reference evidence="6 7" key="1">
    <citation type="submission" date="2023-07" db="EMBL/GenBank/DDBJ databases">
        <title>Sorghum-associated microbial communities from plants grown in Nebraska, USA.</title>
        <authorList>
            <person name="Schachtman D."/>
        </authorList>
    </citation>
    <scope>NUCLEOTIDE SEQUENCE [LARGE SCALE GENOMIC DNA]</scope>
    <source>
        <strain evidence="6 7">BE308</strain>
    </source>
</reference>
<evidence type="ECO:0000256" key="4">
    <source>
        <dbReference type="ARBA" id="ARBA00022840"/>
    </source>
</evidence>
<evidence type="ECO:0000259" key="5">
    <source>
        <dbReference type="PROSITE" id="PS50893"/>
    </source>
</evidence>
<dbReference type="InterPro" id="IPR003439">
    <property type="entry name" value="ABC_transporter-like_ATP-bd"/>
</dbReference>
<comment type="caution">
    <text evidence="6">The sequence shown here is derived from an EMBL/GenBank/DDBJ whole genome shotgun (WGS) entry which is preliminary data.</text>
</comment>
<dbReference type="InterPro" id="IPR003593">
    <property type="entry name" value="AAA+_ATPase"/>
</dbReference>
<dbReference type="PROSITE" id="PS50893">
    <property type="entry name" value="ABC_TRANSPORTER_2"/>
    <property type="match status" value="1"/>
</dbReference>
<evidence type="ECO:0000313" key="6">
    <source>
        <dbReference type="EMBL" id="MDR7305798.1"/>
    </source>
</evidence>
<dbReference type="InterPro" id="IPR017871">
    <property type="entry name" value="ABC_transporter-like_CS"/>
</dbReference>
<keyword evidence="2" id="KW-1003">Cell membrane</keyword>
<feature type="domain" description="ABC transporter" evidence="5">
    <location>
        <begin position="1"/>
        <end position="236"/>
    </location>
</feature>
<dbReference type="EMBL" id="JAVDXO010000002">
    <property type="protein sequence ID" value="MDR7305798.1"/>
    <property type="molecule type" value="Genomic_DNA"/>
</dbReference>
<proteinExistence type="predicted"/>
<dbReference type="SUPFAM" id="SSF52540">
    <property type="entry name" value="P-loop containing nucleoside triphosphate hydrolases"/>
    <property type="match status" value="1"/>
</dbReference>
<evidence type="ECO:0000256" key="2">
    <source>
        <dbReference type="ARBA" id="ARBA00022475"/>
    </source>
</evidence>
<evidence type="ECO:0000256" key="3">
    <source>
        <dbReference type="ARBA" id="ARBA00022741"/>
    </source>
</evidence>